<dbReference type="GO" id="GO:0047429">
    <property type="term" value="F:nucleoside triphosphate diphosphatase activity"/>
    <property type="evidence" value="ECO:0007669"/>
    <property type="project" value="InterPro"/>
</dbReference>
<keyword evidence="2" id="KW-1185">Reference proteome</keyword>
<dbReference type="GO" id="GO:0046081">
    <property type="term" value="P:dUTP catabolic process"/>
    <property type="evidence" value="ECO:0007669"/>
    <property type="project" value="TreeGrafter"/>
</dbReference>
<dbReference type="PANTHER" id="PTHR30522:SF0">
    <property type="entry name" value="NUCLEOSIDE TRIPHOSPHATE PYROPHOSPHOHYDROLASE"/>
    <property type="match status" value="1"/>
</dbReference>
<dbReference type="SUPFAM" id="SSF101386">
    <property type="entry name" value="all-alpha NTP pyrophosphatases"/>
    <property type="match status" value="1"/>
</dbReference>
<dbReference type="PANTHER" id="PTHR30522">
    <property type="entry name" value="NUCLEOSIDE TRIPHOSPHATE PYROPHOSPHOHYDROLASE"/>
    <property type="match status" value="1"/>
</dbReference>
<evidence type="ECO:0000313" key="2">
    <source>
        <dbReference type="Proteomes" id="UP000321412"/>
    </source>
</evidence>
<accession>A0A5C6X8J7</accession>
<proteinExistence type="predicted"/>
<dbReference type="InterPro" id="IPR048011">
    <property type="entry name" value="NTP-PPase_MazG-like_C"/>
</dbReference>
<dbReference type="GO" id="GO:0046047">
    <property type="term" value="P:TTP catabolic process"/>
    <property type="evidence" value="ECO:0007669"/>
    <property type="project" value="TreeGrafter"/>
</dbReference>
<name>A0A5C6X8J7_9DELT</name>
<dbReference type="EMBL" id="VOSM01000003">
    <property type="protein sequence ID" value="TXD37668.1"/>
    <property type="molecule type" value="Genomic_DNA"/>
</dbReference>
<dbReference type="AlphaFoldDB" id="A0A5C6X8J7"/>
<reference evidence="1 2" key="1">
    <citation type="submission" date="2019-08" db="EMBL/GenBank/DDBJ databases">
        <title>Bradymonadales sp. TMQ4.</title>
        <authorList>
            <person name="Liang Q."/>
        </authorList>
    </citation>
    <scope>NUCLEOTIDE SEQUENCE [LARGE SCALE GENOMIC DNA]</scope>
    <source>
        <strain evidence="1 2">TMQ4</strain>
    </source>
</reference>
<dbReference type="InterPro" id="IPR011551">
    <property type="entry name" value="NTP_PyrPHydrolase_MazG"/>
</dbReference>
<gene>
    <name evidence="1" type="ORF">FRC98_08235</name>
</gene>
<comment type="caution">
    <text evidence="1">The sequence shown here is derived from an EMBL/GenBank/DDBJ whole genome shotgun (WGS) entry which is preliminary data.</text>
</comment>
<sequence>MSRAKIYTTVVNKLSRDAHPPPRSRCNFCHEATMSDDPHPPGASHPQLRLQGLKRAQRLGEEAASWGFDWPSVEGALAKVDEELIELRDELKHPAPSQQRVRAELGDLIFALVNVARHLNIDALEALDQASDTFEQRITSVRAQAARAGHRPEDLSLDALEALWQKAKVAAGLDSPNSSDL</sequence>
<dbReference type="GO" id="GO:0046052">
    <property type="term" value="P:UTP catabolic process"/>
    <property type="evidence" value="ECO:0007669"/>
    <property type="project" value="TreeGrafter"/>
</dbReference>
<protein>
    <submittedName>
        <fullName evidence="1">Uncharacterized protein</fullName>
    </submittedName>
</protein>
<dbReference type="Gene3D" id="1.10.287.1080">
    <property type="entry name" value="MazG-like"/>
    <property type="match status" value="1"/>
</dbReference>
<dbReference type="CDD" id="cd11529">
    <property type="entry name" value="NTP-PPase_MazG_Cterm"/>
    <property type="match status" value="1"/>
</dbReference>
<evidence type="ECO:0000313" key="1">
    <source>
        <dbReference type="EMBL" id="TXD37668.1"/>
    </source>
</evidence>
<dbReference type="GO" id="GO:0046076">
    <property type="term" value="P:dTTP catabolic process"/>
    <property type="evidence" value="ECO:0007669"/>
    <property type="project" value="TreeGrafter"/>
</dbReference>
<dbReference type="Proteomes" id="UP000321412">
    <property type="component" value="Unassembled WGS sequence"/>
</dbReference>
<dbReference type="OrthoDB" id="9808939at2"/>
<dbReference type="GO" id="GO:0006203">
    <property type="term" value="P:dGTP catabolic process"/>
    <property type="evidence" value="ECO:0007669"/>
    <property type="project" value="TreeGrafter"/>
</dbReference>
<organism evidence="1 2">
    <name type="scientific">Lujinxingia vulgaris</name>
    <dbReference type="NCBI Taxonomy" id="2600176"/>
    <lineage>
        <taxon>Bacteria</taxon>
        <taxon>Deltaproteobacteria</taxon>
        <taxon>Bradymonadales</taxon>
        <taxon>Lujinxingiaceae</taxon>
        <taxon>Lujinxingia</taxon>
    </lineage>
</organism>
<dbReference type="GO" id="GO:0046061">
    <property type="term" value="P:dATP catabolic process"/>
    <property type="evidence" value="ECO:0007669"/>
    <property type="project" value="TreeGrafter"/>
</dbReference>